<accession>A0A370KRI9</accession>
<dbReference type="AlphaFoldDB" id="A0A370KRI9"/>
<organism evidence="1 2">
    <name type="scientific">Rhizobium grahamii</name>
    <dbReference type="NCBI Taxonomy" id="1120045"/>
    <lineage>
        <taxon>Bacteria</taxon>
        <taxon>Pseudomonadati</taxon>
        <taxon>Pseudomonadota</taxon>
        <taxon>Alphaproteobacteria</taxon>
        <taxon>Hyphomicrobiales</taxon>
        <taxon>Rhizobiaceae</taxon>
        <taxon>Rhizobium/Agrobacterium group</taxon>
        <taxon>Rhizobium</taxon>
    </lineage>
</organism>
<evidence type="ECO:0000313" key="2">
    <source>
        <dbReference type="Proteomes" id="UP000254939"/>
    </source>
</evidence>
<gene>
    <name evidence="1" type="ORF">B5K06_11810</name>
</gene>
<dbReference type="EMBL" id="NAAC01000011">
    <property type="protein sequence ID" value="RDJ12414.1"/>
    <property type="molecule type" value="Genomic_DNA"/>
</dbReference>
<reference evidence="1 2" key="1">
    <citation type="submission" date="2017-03" db="EMBL/GenBank/DDBJ databases">
        <title>Genome analysis of Rhizobial strains effectives or ineffectives for nitrogen fixation isolated from bean seeds.</title>
        <authorList>
            <person name="Peralta H."/>
            <person name="Aguilar-Vera A."/>
            <person name="Mora Y."/>
            <person name="Vargas-Lagunas C."/>
            <person name="Girard L."/>
            <person name="Mora J."/>
        </authorList>
    </citation>
    <scope>NUCLEOTIDE SEQUENCE [LARGE SCALE GENOMIC DNA]</scope>
    <source>
        <strain evidence="1 2">CCGM3</strain>
    </source>
</reference>
<proteinExistence type="predicted"/>
<sequence>MPRNTSGVYSKPAGTTAVAGNLIDPVPWNSLTTDLGNEITNSLPRNGSAPMTAPFLASAGTLLLPSLTFNTAATTGFYLKSSTAIGVVSAAAEVASFDSTGLSVNAATVANSLSVNGSPVAGSTYAAKASNYTAVLADNGAIHRYTASAIASLTAAATLGSSWRYTVVADGGAVTIDPNASETINGLATMIVPNGSSATIICDGSNFFTVIKPSGWQTIEKRVFSGVSAVDFTNLGAYSSLQLTGRIIMSADAVVGWRSSTNNGSSYDAGASDYSIQDLSINNATLTGARTASSSFGLITAGLQSSVNVVFNDFNFSGNGCFSTHVCTASAAAGINTRLSGSTRADTTARNALRILPTTAVTLTGYLTIEGQL</sequence>
<evidence type="ECO:0000313" key="1">
    <source>
        <dbReference type="EMBL" id="RDJ12414.1"/>
    </source>
</evidence>
<dbReference type="Proteomes" id="UP000254939">
    <property type="component" value="Unassembled WGS sequence"/>
</dbReference>
<comment type="caution">
    <text evidence="1">The sequence shown here is derived from an EMBL/GenBank/DDBJ whole genome shotgun (WGS) entry which is preliminary data.</text>
</comment>
<name>A0A370KRI9_9HYPH</name>
<protein>
    <submittedName>
        <fullName evidence="1">Uncharacterized protein</fullName>
    </submittedName>
</protein>